<dbReference type="InterPro" id="IPR005302">
    <property type="entry name" value="MoCF_Sase_C"/>
</dbReference>
<dbReference type="GO" id="GO:0030151">
    <property type="term" value="F:molybdenum ion binding"/>
    <property type="evidence" value="ECO:0007669"/>
    <property type="project" value="InterPro"/>
</dbReference>
<dbReference type="PROSITE" id="PS51340">
    <property type="entry name" value="MOSC"/>
    <property type="match status" value="1"/>
</dbReference>
<reference evidence="2 3" key="1">
    <citation type="journal article" date="2023" name="IMA Fungus">
        <title>Comparative genomic study of the Penicillium genus elucidates a diverse pangenome and 15 lateral gene transfer events.</title>
        <authorList>
            <person name="Petersen C."/>
            <person name="Sorensen T."/>
            <person name="Nielsen M.R."/>
            <person name="Sondergaard T.E."/>
            <person name="Sorensen J.L."/>
            <person name="Fitzpatrick D.A."/>
            <person name="Frisvad J.C."/>
            <person name="Nielsen K.L."/>
        </authorList>
    </citation>
    <scope>NUCLEOTIDE SEQUENCE [LARGE SCALE GENOMIC DNA]</scope>
    <source>
        <strain evidence="2 3">IBT 35679</strain>
    </source>
</reference>
<dbReference type="EMBL" id="JAQIZZ010000003">
    <property type="protein sequence ID" value="KAJ5546980.1"/>
    <property type="molecule type" value="Genomic_DNA"/>
</dbReference>
<dbReference type="InterPro" id="IPR011037">
    <property type="entry name" value="Pyrv_Knase-like_insert_dom_sf"/>
</dbReference>
<dbReference type="PANTHER" id="PTHR14237">
    <property type="entry name" value="MOLYBDOPTERIN COFACTOR SULFURASE MOSC"/>
    <property type="match status" value="1"/>
</dbReference>
<comment type="caution">
    <text evidence="2">The sequence shown here is derived from an EMBL/GenBank/DDBJ whole genome shotgun (WGS) entry which is preliminary data.</text>
</comment>
<keyword evidence="3" id="KW-1185">Reference proteome</keyword>
<dbReference type="Pfam" id="PF03476">
    <property type="entry name" value="MOSC_N"/>
    <property type="match status" value="1"/>
</dbReference>
<proteinExistence type="predicted"/>
<organism evidence="2 3">
    <name type="scientific">Penicillium frequentans</name>
    <dbReference type="NCBI Taxonomy" id="3151616"/>
    <lineage>
        <taxon>Eukaryota</taxon>
        <taxon>Fungi</taxon>
        <taxon>Dikarya</taxon>
        <taxon>Ascomycota</taxon>
        <taxon>Pezizomycotina</taxon>
        <taxon>Eurotiomycetes</taxon>
        <taxon>Eurotiomycetidae</taxon>
        <taxon>Eurotiales</taxon>
        <taxon>Aspergillaceae</taxon>
        <taxon>Penicillium</taxon>
    </lineage>
</organism>
<dbReference type="Pfam" id="PF03473">
    <property type="entry name" value="MOSC"/>
    <property type="match status" value="1"/>
</dbReference>
<gene>
    <name evidence="2" type="ORF">N7494_004565</name>
</gene>
<dbReference type="PANTHER" id="PTHR14237:SF34">
    <property type="entry name" value="MOSC DOMAIN PROTEIN (AFU_ORTHOLOGUE AFUA_2G07820)"/>
    <property type="match status" value="1"/>
</dbReference>
<accession>A0AAD6D0X5</accession>
<protein>
    <recommendedName>
        <fullName evidence="1">MOSC domain-containing protein</fullName>
    </recommendedName>
</protein>
<feature type="domain" description="MOSC" evidence="1">
    <location>
        <begin position="221"/>
        <end position="386"/>
    </location>
</feature>
<dbReference type="SUPFAM" id="SSF50800">
    <property type="entry name" value="PK beta-barrel domain-like"/>
    <property type="match status" value="1"/>
</dbReference>
<evidence type="ECO:0000313" key="3">
    <source>
        <dbReference type="Proteomes" id="UP001220324"/>
    </source>
</evidence>
<dbReference type="GO" id="GO:0030170">
    <property type="term" value="F:pyridoxal phosphate binding"/>
    <property type="evidence" value="ECO:0007669"/>
    <property type="project" value="InterPro"/>
</dbReference>
<sequence length="402" mass="45821">MKISQLYLYPIKSLRPASLDTAVLTPVGLEFDRRYMLLKVEADKDGFRTILKNMHIPHYPEMGLFQTAVEFPKTKHDSGKVTITYNPPTPQDVSDSKPRETKYLEIPLRPHSVKEKRKFQVMMHKSPTTGYDMGAEYNDWFSECFGFPVILAYLGTNSRKVLGTMAPENRNKTPWWTIWYEALTHNWNKTIPVLLVWLYILIRAVNYPIGMMAEEYLTPQMALSAAALILTSWVWGTHCLLVRLRQTRISFADCAPFLVISQASIDNVSARLPEGEEMDHTKFRPNIVVSGADSAFEEDFWTELVVGPTKARLLLTGNCVRCQSLNVDYQTGSMAEGETGMVLKKLMKDRRVDRGARFSPVFGRYSFLHWTGHGDTIRIGDEVGVVARSKERTVTDWPGLTN</sequence>
<name>A0AAD6D0X5_9EURO</name>
<dbReference type="GO" id="GO:0003824">
    <property type="term" value="F:catalytic activity"/>
    <property type="evidence" value="ECO:0007669"/>
    <property type="project" value="InterPro"/>
</dbReference>
<evidence type="ECO:0000259" key="1">
    <source>
        <dbReference type="PROSITE" id="PS51340"/>
    </source>
</evidence>
<evidence type="ECO:0000313" key="2">
    <source>
        <dbReference type="EMBL" id="KAJ5546980.1"/>
    </source>
</evidence>
<dbReference type="AlphaFoldDB" id="A0AAD6D0X5"/>
<dbReference type="Proteomes" id="UP001220324">
    <property type="component" value="Unassembled WGS sequence"/>
</dbReference>
<dbReference type="SUPFAM" id="SSF141673">
    <property type="entry name" value="MOSC N-terminal domain-like"/>
    <property type="match status" value="1"/>
</dbReference>
<dbReference type="InterPro" id="IPR005303">
    <property type="entry name" value="MOCOS_middle"/>
</dbReference>